<reference evidence="3" key="1">
    <citation type="journal article" date="2023" name="BMC Genomics">
        <title>Chromosome-level genome assemblies of Cutaneotrichosporon spp. (Trichosporonales, Basidiomycota) reveal imbalanced evolution between nucleotide sequences and chromosome synteny.</title>
        <authorList>
            <person name="Kobayashi Y."/>
            <person name="Kayamori A."/>
            <person name="Aoki K."/>
            <person name="Shiwa Y."/>
            <person name="Matsutani M."/>
            <person name="Fujita N."/>
            <person name="Sugita T."/>
            <person name="Iwasaki W."/>
            <person name="Tanaka N."/>
            <person name="Takashima M."/>
        </authorList>
    </citation>
    <scope>NUCLEOTIDE SEQUENCE</scope>
    <source>
        <strain evidence="3">HIS019</strain>
    </source>
</reference>
<feature type="compositionally biased region" description="Low complexity" evidence="1">
    <location>
        <begin position="183"/>
        <end position="204"/>
    </location>
</feature>
<dbReference type="KEGG" id="ccac:CcaHIS019_0603830"/>
<organism evidence="3 4">
    <name type="scientific">Cutaneotrichosporon cavernicola</name>
    <dbReference type="NCBI Taxonomy" id="279322"/>
    <lineage>
        <taxon>Eukaryota</taxon>
        <taxon>Fungi</taxon>
        <taxon>Dikarya</taxon>
        <taxon>Basidiomycota</taxon>
        <taxon>Agaricomycotina</taxon>
        <taxon>Tremellomycetes</taxon>
        <taxon>Trichosporonales</taxon>
        <taxon>Trichosporonaceae</taxon>
        <taxon>Cutaneotrichosporon</taxon>
    </lineage>
</organism>
<protein>
    <submittedName>
        <fullName evidence="3">Uncharacterized protein</fullName>
    </submittedName>
</protein>
<keyword evidence="2" id="KW-0812">Transmembrane</keyword>
<sequence length="272" mass="30268">MTSNKQIVSQVAIAYCVLLFLGSRNQIGRTVWVLLNLHDTLRALKDMYPNGRRIGVVTRRRRLRAALAGWIVLVAVQPITFVADTLLSWIPFYSSIKMLLVLALSFWRLESSAFLFQTLVVPVVRRYETHIDLTLLLLGSTVLLFFHFLVELPWSTMVALAKYPSRRVIRVSAYEAPVPSVDTSTATTPSRPTRPASTSTGRPSAVETQEGSKLKSFRPTSPHQPRGPHCGDGCKAWPSEGGRAVPRCGFCPLGGQSRKSSQHFYEWTGKGV</sequence>
<dbReference type="EMBL" id="AP028217">
    <property type="protein sequence ID" value="BEI93924.1"/>
    <property type="molecule type" value="Genomic_DNA"/>
</dbReference>
<feature type="transmembrane region" description="Helical" evidence="2">
    <location>
        <begin position="63"/>
        <end position="83"/>
    </location>
</feature>
<gene>
    <name evidence="3" type="ORF">CcaverHIS019_0603830</name>
</gene>
<dbReference type="AlphaFoldDB" id="A0AA48L8J3"/>
<dbReference type="Proteomes" id="UP001233271">
    <property type="component" value="Chromosome 6"/>
</dbReference>
<dbReference type="InterPro" id="IPR004345">
    <property type="entry name" value="TB2_DP1_HVA22"/>
</dbReference>
<evidence type="ECO:0000313" key="4">
    <source>
        <dbReference type="Proteomes" id="UP001233271"/>
    </source>
</evidence>
<dbReference type="Pfam" id="PF03134">
    <property type="entry name" value="TB2_DP1_HVA22"/>
    <property type="match status" value="1"/>
</dbReference>
<feature type="transmembrane region" description="Helical" evidence="2">
    <location>
        <begin position="130"/>
        <end position="150"/>
    </location>
</feature>
<dbReference type="RefSeq" id="XP_060459189.1">
    <property type="nucleotide sequence ID" value="XM_060602835.1"/>
</dbReference>
<dbReference type="GeneID" id="85497794"/>
<feature type="region of interest" description="Disordered" evidence="1">
    <location>
        <begin position="180"/>
        <end position="229"/>
    </location>
</feature>
<keyword evidence="2" id="KW-1133">Transmembrane helix</keyword>
<evidence type="ECO:0000313" key="3">
    <source>
        <dbReference type="EMBL" id="BEI93924.1"/>
    </source>
</evidence>
<accession>A0AA48L8J3</accession>
<keyword evidence="2" id="KW-0472">Membrane</keyword>
<evidence type="ECO:0000256" key="2">
    <source>
        <dbReference type="SAM" id="Phobius"/>
    </source>
</evidence>
<name>A0AA48L8J3_9TREE</name>
<keyword evidence="4" id="KW-1185">Reference proteome</keyword>
<proteinExistence type="predicted"/>
<evidence type="ECO:0000256" key="1">
    <source>
        <dbReference type="SAM" id="MobiDB-lite"/>
    </source>
</evidence>